<sequence>MEELRQECDFGPTAPLVSNENGDYTRPVNFRERYYRILKAARIEQKGFHSLRHHFATQLINGVKQPDGTILALSPRQVADLLGHSTSQITEMYYVKKDTTRLQGITDGFNF</sequence>
<gene>
    <name evidence="3" type="ORF">ADH66_11125</name>
</gene>
<dbReference type="PROSITE" id="PS51898">
    <property type="entry name" value="TYR_RECOMBINASE"/>
    <property type="match status" value="1"/>
</dbReference>
<protein>
    <recommendedName>
        <fullName evidence="2">Tyr recombinase domain-containing protein</fullName>
    </recommendedName>
</protein>
<reference evidence="4" key="1">
    <citation type="submission" date="2017-05" db="EMBL/GenBank/DDBJ databases">
        <title>Improved OligoMM genomes.</title>
        <authorList>
            <person name="Garzetti D."/>
        </authorList>
    </citation>
    <scope>NUCLEOTIDE SEQUENCE [LARGE SCALE GENOMIC DNA]</scope>
    <source>
        <strain evidence="4">KB18</strain>
    </source>
</reference>
<dbReference type="InterPro" id="IPR013762">
    <property type="entry name" value="Integrase-like_cat_sf"/>
</dbReference>
<dbReference type="Proteomes" id="UP000196710">
    <property type="component" value="Chromosome"/>
</dbReference>
<dbReference type="InterPro" id="IPR002104">
    <property type="entry name" value="Integrase_catalytic"/>
</dbReference>
<evidence type="ECO:0000313" key="3">
    <source>
        <dbReference type="EMBL" id="ASB41158.1"/>
    </source>
</evidence>
<dbReference type="SUPFAM" id="SSF56349">
    <property type="entry name" value="DNA breaking-rejoining enzymes"/>
    <property type="match status" value="1"/>
</dbReference>
<keyword evidence="4" id="KW-1185">Reference proteome</keyword>
<proteinExistence type="predicted"/>
<evidence type="ECO:0000313" key="4">
    <source>
        <dbReference type="Proteomes" id="UP000196710"/>
    </source>
</evidence>
<dbReference type="Pfam" id="PF00589">
    <property type="entry name" value="Phage_integrase"/>
    <property type="match status" value="1"/>
</dbReference>
<evidence type="ECO:0000259" key="2">
    <source>
        <dbReference type="PROSITE" id="PS51898"/>
    </source>
</evidence>
<dbReference type="InterPro" id="IPR011010">
    <property type="entry name" value="DNA_brk_join_enz"/>
</dbReference>
<feature type="domain" description="Tyr recombinase" evidence="2">
    <location>
        <begin position="1"/>
        <end position="107"/>
    </location>
</feature>
<evidence type="ECO:0000256" key="1">
    <source>
        <dbReference type="ARBA" id="ARBA00023172"/>
    </source>
</evidence>
<name>A0ABM6L6S1_9FIRM</name>
<organism evidence="3 4">
    <name type="scientific">Acutalibacter muris</name>
    <dbReference type="NCBI Taxonomy" id="1796620"/>
    <lineage>
        <taxon>Bacteria</taxon>
        <taxon>Bacillati</taxon>
        <taxon>Bacillota</taxon>
        <taxon>Clostridia</taxon>
        <taxon>Eubacteriales</taxon>
        <taxon>Acutalibacteraceae</taxon>
        <taxon>Acutalibacter</taxon>
    </lineage>
</organism>
<accession>A0ABM6L6S1</accession>
<keyword evidence="1" id="KW-0233">DNA recombination</keyword>
<dbReference type="EMBL" id="CP021422">
    <property type="protein sequence ID" value="ASB41158.1"/>
    <property type="molecule type" value="Genomic_DNA"/>
</dbReference>
<dbReference type="Gene3D" id="1.10.443.10">
    <property type="entry name" value="Intergrase catalytic core"/>
    <property type="match status" value="1"/>
</dbReference>